<evidence type="ECO:0000256" key="1">
    <source>
        <dbReference type="ARBA" id="ARBA00009437"/>
    </source>
</evidence>
<dbReference type="Pfam" id="PF03466">
    <property type="entry name" value="LysR_substrate"/>
    <property type="match status" value="1"/>
</dbReference>
<dbReference type="GO" id="GO:0003677">
    <property type="term" value="F:DNA binding"/>
    <property type="evidence" value="ECO:0007669"/>
    <property type="project" value="UniProtKB-KW"/>
</dbReference>
<organism evidence="6 7">
    <name type="scientific">Aquibacillus albus</name>
    <dbReference type="NCBI Taxonomy" id="1168171"/>
    <lineage>
        <taxon>Bacteria</taxon>
        <taxon>Bacillati</taxon>
        <taxon>Bacillota</taxon>
        <taxon>Bacilli</taxon>
        <taxon>Bacillales</taxon>
        <taxon>Bacillaceae</taxon>
        <taxon>Aquibacillus</taxon>
    </lineage>
</organism>
<dbReference type="PRINTS" id="PR00039">
    <property type="entry name" value="HTHLYSR"/>
</dbReference>
<comment type="similarity">
    <text evidence="1">Belongs to the LysR transcriptional regulatory family.</text>
</comment>
<feature type="domain" description="HTH lysR-type" evidence="5">
    <location>
        <begin position="1"/>
        <end position="57"/>
    </location>
</feature>
<dbReference type="EMBL" id="JAFBDR010000003">
    <property type="protein sequence ID" value="MBM7570402.1"/>
    <property type="molecule type" value="Genomic_DNA"/>
</dbReference>
<dbReference type="InterPro" id="IPR036390">
    <property type="entry name" value="WH_DNA-bd_sf"/>
</dbReference>
<evidence type="ECO:0000256" key="3">
    <source>
        <dbReference type="ARBA" id="ARBA00023125"/>
    </source>
</evidence>
<reference evidence="6 7" key="1">
    <citation type="submission" date="2021-01" db="EMBL/GenBank/DDBJ databases">
        <title>Genomic Encyclopedia of Type Strains, Phase IV (KMG-IV): sequencing the most valuable type-strain genomes for metagenomic binning, comparative biology and taxonomic classification.</title>
        <authorList>
            <person name="Goeker M."/>
        </authorList>
    </citation>
    <scope>NUCLEOTIDE SEQUENCE [LARGE SCALE GENOMIC DNA]</scope>
    <source>
        <strain evidence="6 7">DSM 23711</strain>
    </source>
</reference>
<dbReference type="Pfam" id="PF00126">
    <property type="entry name" value="HTH_1"/>
    <property type="match status" value="1"/>
</dbReference>
<evidence type="ECO:0000256" key="4">
    <source>
        <dbReference type="ARBA" id="ARBA00023163"/>
    </source>
</evidence>
<comment type="caution">
    <text evidence="6">The sequence shown here is derived from an EMBL/GenBank/DDBJ whole genome shotgun (WGS) entry which is preliminary data.</text>
</comment>
<dbReference type="PROSITE" id="PS50931">
    <property type="entry name" value="HTH_LYSR"/>
    <property type="match status" value="1"/>
</dbReference>
<evidence type="ECO:0000259" key="5">
    <source>
        <dbReference type="PROSITE" id="PS50931"/>
    </source>
</evidence>
<keyword evidence="2" id="KW-0805">Transcription regulation</keyword>
<keyword evidence="3 6" id="KW-0238">DNA-binding</keyword>
<accession>A0ABS2MX09</accession>
<dbReference type="Gene3D" id="3.40.190.290">
    <property type="match status" value="1"/>
</dbReference>
<proteinExistence type="inferred from homology"/>
<keyword evidence="4" id="KW-0804">Transcription</keyword>
<dbReference type="Proteomes" id="UP001296943">
    <property type="component" value="Unassembled WGS sequence"/>
</dbReference>
<dbReference type="InterPro" id="IPR005119">
    <property type="entry name" value="LysR_subst-bd"/>
</dbReference>
<evidence type="ECO:0000256" key="2">
    <source>
        <dbReference type="ARBA" id="ARBA00023015"/>
    </source>
</evidence>
<dbReference type="Gene3D" id="1.10.10.10">
    <property type="entry name" value="Winged helix-like DNA-binding domain superfamily/Winged helix DNA-binding domain"/>
    <property type="match status" value="1"/>
</dbReference>
<protein>
    <submittedName>
        <fullName evidence="6">DNA-binding transcriptional LysR family regulator</fullName>
    </submittedName>
</protein>
<dbReference type="CDD" id="cd08420">
    <property type="entry name" value="PBP2_CysL_like"/>
    <property type="match status" value="1"/>
</dbReference>
<sequence>MDHSLMTFITVAEKKNFTRAAETLHLTQAAVTLAIQKLEKQYQVKLFDRTNKFVHLTRAGEILYHHGKEILFQYERVERLIDDLSNSASGEIRIGSSYTFGEYILPKLIAQFGQYYPKITPDISIRNTSRVISQLLRGQLDLAIIEGEVEHADVMIKPFAKDEMVVIVSAYHPLSTKNEVTLDDLANETWIIREGGSGTRQRIDQFFKEEGFSPIKTRDFGSSQIIKESVEAGLGVSIVSTVIIQKEIELGTIKALRIKDNPIVRSFSYVMQQTSFHPKSTKLFVEFLDTYYE</sequence>
<dbReference type="SUPFAM" id="SSF46785">
    <property type="entry name" value="Winged helix' DNA-binding domain"/>
    <property type="match status" value="1"/>
</dbReference>
<dbReference type="PANTHER" id="PTHR30126:SF39">
    <property type="entry name" value="HTH-TYPE TRANSCRIPTIONAL REGULATOR CYSL"/>
    <property type="match status" value="1"/>
</dbReference>
<gene>
    <name evidence="6" type="ORF">JOC48_000880</name>
</gene>
<evidence type="ECO:0000313" key="7">
    <source>
        <dbReference type="Proteomes" id="UP001296943"/>
    </source>
</evidence>
<dbReference type="SUPFAM" id="SSF53850">
    <property type="entry name" value="Periplasmic binding protein-like II"/>
    <property type="match status" value="1"/>
</dbReference>
<dbReference type="PANTHER" id="PTHR30126">
    <property type="entry name" value="HTH-TYPE TRANSCRIPTIONAL REGULATOR"/>
    <property type="match status" value="1"/>
</dbReference>
<evidence type="ECO:0000313" key="6">
    <source>
        <dbReference type="EMBL" id="MBM7570402.1"/>
    </source>
</evidence>
<dbReference type="InterPro" id="IPR036388">
    <property type="entry name" value="WH-like_DNA-bd_sf"/>
</dbReference>
<dbReference type="InterPro" id="IPR000847">
    <property type="entry name" value="LysR_HTH_N"/>
</dbReference>
<name>A0ABS2MX09_9BACI</name>
<keyword evidence="7" id="KW-1185">Reference proteome</keyword>
<dbReference type="RefSeq" id="WP_338024232.1">
    <property type="nucleotide sequence ID" value="NZ_JAFBDR010000003.1"/>
</dbReference>